<evidence type="ECO:0000313" key="4">
    <source>
        <dbReference type="Proteomes" id="UP000194309"/>
    </source>
</evidence>
<dbReference type="PANTHER" id="PTHR32089:SF112">
    <property type="entry name" value="LYSOZYME-LIKE PROTEIN-RELATED"/>
    <property type="match status" value="1"/>
</dbReference>
<dbReference type="OrthoDB" id="5348717at2"/>
<dbReference type="EMBL" id="CP018788">
    <property type="protein sequence ID" value="ARQ98647.1"/>
    <property type="molecule type" value="Genomic_DNA"/>
</dbReference>
<dbReference type="AlphaFoldDB" id="A0A1X9SQY6"/>
<dbReference type="PANTHER" id="PTHR32089">
    <property type="entry name" value="METHYL-ACCEPTING CHEMOTAXIS PROTEIN MCPB"/>
    <property type="match status" value="1"/>
</dbReference>
<dbReference type="Pfam" id="PF22673">
    <property type="entry name" value="MCP-like_PDC_1"/>
    <property type="match status" value="1"/>
</dbReference>
<dbReference type="PROSITE" id="PS50885">
    <property type="entry name" value="HAMP"/>
    <property type="match status" value="1"/>
</dbReference>
<evidence type="ECO:0000256" key="2">
    <source>
        <dbReference type="ARBA" id="ARBA00029447"/>
    </source>
</evidence>
<dbReference type="GO" id="GO:0016020">
    <property type="term" value="C:membrane"/>
    <property type="evidence" value="ECO:0007669"/>
    <property type="project" value="InterPro"/>
</dbReference>
<dbReference type="PROSITE" id="PS50111">
    <property type="entry name" value="CHEMOTAXIS_TRANSDUC_2"/>
    <property type="match status" value="1"/>
</dbReference>
<dbReference type="CDD" id="cd12913">
    <property type="entry name" value="PDC1_MCP_like"/>
    <property type="match status" value="1"/>
</dbReference>
<dbReference type="SMART" id="SM00283">
    <property type="entry name" value="MA"/>
    <property type="match status" value="1"/>
</dbReference>
<proteinExistence type="inferred from homology"/>
<keyword evidence="4" id="KW-1185">Reference proteome</keyword>
<evidence type="ECO:0000256" key="1">
    <source>
        <dbReference type="ARBA" id="ARBA00023224"/>
    </source>
</evidence>
<dbReference type="InterPro" id="IPR004089">
    <property type="entry name" value="MCPsignal_dom"/>
</dbReference>
<gene>
    <name evidence="3" type="ORF">CIGN_0337</name>
</gene>
<dbReference type="SUPFAM" id="SSF58104">
    <property type="entry name" value="Methyl-accepting chemotaxis protein (MCP) signaling domain"/>
    <property type="match status" value="1"/>
</dbReference>
<dbReference type="Gene3D" id="1.10.287.950">
    <property type="entry name" value="Methyl-accepting chemotaxis protein"/>
    <property type="match status" value="1"/>
</dbReference>
<dbReference type="InterPro" id="IPR003660">
    <property type="entry name" value="HAMP_dom"/>
</dbReference>
<protein>
    <submittedName>
        <fullName evidence="3">Cache sensor-containing MCP-domain signal transduction protein</fullName>
    </submittedName>
</protein>
<dbReference type="Gene3D" id="3.30.450.20">
    <property type="entry name" value="PAS domain"/>
    <property type="match status" value="2"/>
</dbReference>
<keyword evidence="1" id="KW-0807">Transducer</keyword>
<name>A0A1X9SQY6_9BACT</name>
<dbReference type="Gene3D" id="6.10.340.10">
    <property type="match status" value="1"/>
</dbReference>
<dbReference type="GO" id="GO:0007165">
    <property type="term" value="P:signal transduction"/>
    <property type="evidence" value="ECO:0007669"/>
    <property type="project" value="UniProtKB-KW"/>
</dbReference>
<dbReference type="Pfam" id="PF00672">
    <property type="entry name" value="HAMP"/>
    <property type="match status" value="1"/>
</dbReference>
<dbReference type="KEGG" id="cdev:CIGN_0337"/>
<evidence type="ECO:0000313" key="3">
    <source>
        <dbReference type="EMBL" id="ARQ98647.1"/>
    </source>
</evidence>
<sequence length="686" mass="75583">MFKNMKLSVKLALAGFVFTALIVATVAGIATYQATNRAESNSAAFMEAGSLSQANYIAAEFNKISDALNAYKTAMESSLNSGIAMPVDIITNMLSEAIKDQKIAAGIFFYTTDDSIYAKNPNSNDPRYTQAGDLAIYVNYHNRLERIEDNFKSKDYYANGLNKPRLTEPFSDHIEGKNITMASMTFPVKYKGKTIGIIGADLDLDTYFIDRLKEIKLYKSDTSFLVSNKGIMVASPNPQNRGLAIQQVNPNLTQLLPVLNNEEVDYATVAAMSKNLQEHAHFNLSKIDMHNIDENWGLATLVPTREIFAEVSSARNSLVVVGIIVAIIGGFFLFFATKMLISRIENIRALLSDFFDFLNHKRADARLAVITNNDEISQMAKAINDNIVIVKSNLDKDSKAVEESLKRASEVENGNLTARITLNPASPELLKLKNVLNKMLDVLEQKVGNDINAIQSVFDKFKQLDFTVRIENPKGEVEIVTNLLGDEVTKMLRANLEQANNLQNKADELKGFVASLNEGAKSQSESLQESAAAVEEMSSSMNSINDRASEVIKQSEDIKNIITIIRDIADQTNLLALNAAIEAARAGEHGRGFAVVADEVRKLAERTQKSLGEIEANVNILSQSINEMSQSISEQTTAINQINEAIVNVDGLTRQNTQIAQDSNVVANEVDMIANAIVQEVKKKKF</sequence>
<dbReference type="Proteomes" id="UP000194309">
    <property type="component" value="Chromosome"/>
</dbReference>
<dbReference type="STRING" id="1660064.CIGN_0337"/>
<comment type="similarity">
    <text evidence="2">Belongs to the methyl-accepting chemotaxis (MCP) protein family.</text>
</comment>
<organism evidence="3 4">
    <name type="scientific">Campylobacter devanensis</name>
    <dbReference type="NCBI Taxonomy" id="3161138"/>
    <lineage>
        <taxon>Bacteria</taxon>
        <taxon>Pseudomonadati</taxon>
        <taxon>Campylobacterota</taxon>
        <taxon>Epsilonproteobacteria</taxon>
        <taxon>Campylobacterales</taxon>
        <taxon>Campylobacteraceae</taxon>
        <taxon>Campylobacter</taxon>
    </lineage>
</organism>
<dbReference type="Pfam" id="PF00015">
    <property type="entry name" value="MCPsignal"/>
    <property type="match status" value="1"/>
</dbReference>
<accession>A0A1X9SQY6</accession>
<accession>A0A381D7L3</accession>
<reference evidence="3 4" key="1">
    <citation type="journal article" date="2017" name="Genome Biol. Evol.">
        <title>Comparative Genomic Analysis Identifies a Campylobacter Clade Deficient in Selenium Metabolism.</title>
        <authorList>
            <person name="Miller W.G."/>
            <person name="Yee E."/>
            <person name="Lopes B.S."/>
            <person name="Chapman M.H."/>
            <person name="Huynh S."/>
            <person name="Bono J.L."/>
            <person name="Parker C.T."/>
            <person name="Strachan N.J.C."/>
            <person name="Forbes K.J."/>
        </authorList>
    </citation>
    <scope>NUCLEOTIDE SEQUENCE [LARGE SCALE GENOMIC DNA]</scope>
    <source>
        <strain evidence="3 4">NCTC 13003</strain>
    </source>
</reference>